<keyword evidence="2" id="KW-1185">Reference proteome</keyword>
<reference evidence="1" key="1">
    <citation type="submission" date="2020-01" db="EMBL/GenBank/DDBJ databases">
        <authorList>
            <consortium name="DOE Joint Genome Institute"/>
            <person name="Haridas S."/>
            <person name="Albert R."/>
            <person name="Binder M."/>
            <person name="Bloem J."/>
            <person name="Labutti K."/>
            <person name="Salamov A."/>
            <person name="Andreopoulos B."/>
            <person name="Baker S.E."/>
            <person name="Barry K."/>
            <person name="Bills G."/>
            <person name="Bluhm B.H."/>
            <person name="Cannon C."/>
            <person name="Castanera R."/>
            <person name="Culley D.E."/>
            <person name="Daum C."/>
            <person name="Ezra D."/>
            <person name="Gonzalez J.B."/>
            <person name="Henrissat B."/>
            <person name="Kuo A."/>
            <person name="Liang C."/>
            <person name="Lipzen A."/>
            <person name="Lutzoni F."/>
            <person name="Magnuson J."/>
            <person name="Mondo S."/>
            <person name="Nolan M."/>
            <person name="Ohm R."/>
            <person name="Pangilinan J."/>
            <person name="Park H.-J."/>
            <person name="Ramirez L."/>
            <person name="Alfaro M."/>
            <person name="Sun H."/>
            <person name="Tritt A."/>
            <person name="Yoshinaga Y."/>
            <person name="Zwiers L.-H."/>
            <person name="Turgeon B.G."/>
            <person name="Goodwin S.B."/>
            <person name="Spatafora J.W."/>
            <person name="Crous P.W."/>
            <person name="Grigoriev I.V."/>
        </authorList>
    </citation>
    <scope>NUCLEOTIDE SEQUENCE</scope>
    <source>
        <strain evidence="1">P77</strain>
    </source>
</reference>
<accession>A0A6A5JXP5</accession>
<dbReference type="EMBL" id="ML975432">
    <property type="protein sequence ID" value="KAF1829635.1"/>
    <property type="molecule type" value="Genomic_DNA"/>
</dbReference>
<gene>
    <name evidence="1" type="ORF">BDW02DRAFT_138507</name>
</gene>
<dbReference type="AlphaFoldDB" id="A0A6A5JXP5"/>
<name>A0A6A5JXP5_9PLEO</name>
<protein>
    <submittedName>
        <fullName evidence="1">Uncharacterized protein</fullName>
    </submittedName>
</protein>
<evidence type="ECO:0000313" key="1">
    <source>
        <dbReference type="EMBL" id="KAF1829635.1"/>
    </source>
</evidence>
<evidence type="ECO:0000313" key="2">
    <source>
        <dbReference type="Proteomes" id="UP000800040"/>
    </source>
</evidence>
<proteinExistence type="predicted"/>
<organism evidence="1 2">
    <name type="scientific">Decorospora gaudefroyi</name>
    <dbReference type="NCBI Taxonomy" id="184978"/>
    <lineage>
        <taxon>Eukaryota</taxon>
        <taxon>Fungi</taxon>
        <taxon>Dikarya</taxon>
        <taxon>Ascomycota</taxon>
        <taxon>Pezizomycotina</taxon>
        <taxon>Dothideomycetes</taxon>
        <taxon>Pleosporomycetidae</taxon>
        <taxon>Pleosporales</taxon>
        <taxon>Pleosporineae</taxon>
        <taxon>Pleosporaceae</taxon>
        <taxon>Decorospora</taxon>
    </lineage>
</organism>
<dbReference type="Proteomes" id="UP000800040">
    <property type="component" value="Unassembled WGS sequence"/>
</dbReference>
<sequence length="98" mass="10507">MWIEAVAPANTCIPPLNMARLVCSLREATALQAKYHPGLCSSQAPSPYLHSPARTLQTGSANILLFSPRPSSSSRPAPLYRLLPCPLSRTGHPPPPLP</sequence>